<dbReference type="OrthoDB" id="7281735at2"/>
<feature type="transmembrane region" description="Helical" evidence="1">
    <location>
        <begin position="152"/>
        <end position="175"/>
    </location>
</feature>
<feature type="transmembrane region" description="Helical" evidence="1">
    <location>
        <begin position="45"/>
        <end position="68"/>
    </location>
</feature>
<feature type="transmembrane region" description="Helical" evidence="1">
    <location>
        <begin position="125"/>
        <end position="145"/>
    </location>
</feature>
<dbReference type="Gene3D" id="1.20.1740.10">
    <property type="entry name" value="Amino acid/polyamine transporter I"/>
    <property type="match status" value="1"/>
</dbReference>
<organism evidence="2 3">
    <name type="scientific">Komagataeibacter xylinus</name>
    <name type="common">Gluconacetobacter xylinus</name>
    <dbReference type="NCBI Taxonomy" id="28448"/>
    <lineage>
        <taxon>Bacteria</taxon>
        <taxon>Pseudomonadati</taxon>
        <taxon>Pseudomonadota</taxon>
        <taxon>Alphaproteobacteria</taxon>
        <taxon>Acetobacterales</taxon>
        <taxon>Acetobacteraceae</taxon>
        <taxon>Komagataeibacter</taxon>
    </lineage>
</organism>
<comment type="caution">
    <text evidence="2">The sequence shown here is derived from an EMBL/GenBank/DDBJ whole genome shotgun (WGS) entry which is preliminary data.</text>
</comment>
<proteinExistence type="predicted"/>
<evidence type="ECO:0000313" key="3">
    <source>
        <dbReference type="Proteomes" id="UP000248257"/>
    </source>
</evidence>
<feature type="transmembrane region" description="Helical" evidence="1">
    <location>
        <begin position="269"/>
        <end position="299"/>
    </location>
</feature>
<accession>A0A318PKY7</accession>
<dbReference type="RefSeq" id="WP_061271933.1">
    <property type="nucleotide sequence ID" value="NZ_CBCRXN010000016.1"/>
</dbReference>
<dbReference type="STRING" id="1220579.GCA_001571345_00636"/>
<feature type="transmembrane region" description="Helical" evidence="1">
    <location>
        <begin position="414"/>
        <end position="436"/>
    </location>
</feature>
<feature type="transmembrane region" description="Helical" evidence="1">
    <location>
        <begin position="320"/>
        <end position="342"/>
    </location>
</feature>
<feature type="transmembrane region" description="Helical" evidence="1">
    <location>
        <begin position="389"/>
        <end position="408"/>
    </location>
</feature>
<feature type="transmembrane region" description="Helical" evidence="1">
    <location>
        <begin position="195"/>
        <end position="216"/>
    </location>
</feature>
<dbReference type="PIRSF" id="PIRSF006060">
    <property type="entry name" value="AA_transporter"/>
    <property type="match status" value="1"/>
</dbReference>
<feature type="transmembrane region" description="Helical" evidence="1">
    <location>
        <begin position="348"/>
        <end position="369"/>
    </location>
</feature>
<gene>
    <name evidence="2" type="ORF">CFR75_04385</name>
</gene>
<protein>
    <submittedName>
        <fullName evidence="2">APC family permease</fullName>
    </submittedName>
</protein>
<keyword evidence="3" id="KW-1185">Reference proteome</keyword>
<evidence type="ECO:0000256" key="1">
    <source>
        <dbReference type="SAM" id="Phobius"/>
    </source>
</evidence>
<reference evidence="2 3" key="1">
    <citation type="submission" date="2017-07" db="EMBL/GenBank/DDBJ databases">
        <title>A draft genome sequence of Komagataeibacter xylinus LMG 1515.</title>
        <authorList>
            <person name="Skraban J."/>
            <person name="Cleenwerck I."/>
            <person name="Vandamme P."/>
            <person name="Trcek J."/>
        </authorList>
    </citation>
    <scope>NUCLEOTIDE SEQUENCE [LARGE SCALE GENOMIC DNA]</scope>
    <source>
        <strain evidence="2 3">LMG 1515</strain>
    </source>
</reference>
<keyword evidence="1" id="KW-0472">Membrane</keyword>
<evidence type="ECO:0000313" key="2">
    <source>
        <dbReference type="EMBL" id="PYD57970.1"/>
    </source>
</evidence>
<name>A0A318PKY7_KOMXY</name>
<keyword evidence="1" id="KW-1133">Transmembrane helix</keyword>
<feature type="transmembrane region" description="Helical" evidence="1">
    <location>
        <begin position="228"/>
        <end position="249"/>
    </location>
</feature>
<sequence>MNISEKRKLGIVQLVAISLALVGPTLVLAANVQAIVSVTDWPIWSVFFIGAGSIALVAYSISRLIGALGTGASAYHITTVALGRHWGRCVGFSLCGAYMFFALATPSATIGFLEDLLHAPVFEEPLWRSLLGFGLVCLAGGIVSLSSRRVSWVLLAIEGGGIMLMFVLCGAIVFVRPSGPPAVTATAMHTHHISGLVAGVVVAFLSWAGFESCLSVHAGGEGATRRTLLSLYGNILITSILFIAVSWIIQRGFADRLGGNPFLAQTQNTLSALAGAYVSVWCAIGFGVAAICSAFACLMASLTAAGNIAASLFAEEGRRVNCNIVVFLFIALSQIIIPWVPHMPRSPVALYGLFGAAAAVCIMVSYQMIQIAFIRALIRGLVKGPRIELIVPVVCMVIICVVLVTNLLQSEAGLLSTLMGAAWCSVGFLLGGYGYVSGTLGQEKGLCK</sequence>
<dbReference type="Proteomes" id="UP000248257">
    <property type="component" value="Unassembled WGS sequence"/>
</dbReference>
<dbReference type="AlphaFoldDB" id="A0A318PKY7"/>
<keyword evidence="1" id="KW-0812">Transmembrane</keyword>
<feature type="transmembrane region" description="Helical" evidence="1">
    <location>
        <begin position="89"/>
        <end position="113"/>
    </location>
</feature>
<dbReference type="EMBL" id="NKUC01000005">
    <property type="protein sequence ID" value="PYD57970.1"/>
    <property type="molecule type" value="Genomic_DNA"/>
</dbReference>